<evidence type="ECO:0000256" key="3">
    <source>
        <dbReference type="ARBA" id="ARBA00022723"/>
    </source>
</evidence>
<evidence type="ECO:0000313" key="10">
    <source>
        <dbReference type="EMBL" id="GMT14485.1"/>
    </source>
</evidence>
<dbReference type="GO" id="GO:0008270">
    <property type="term" value="F:zinc ion binding"/>
    <property type="evidence" value="ECO:0007669"/>
    <property type="project" value="InterPro"/>
</dbReference>
<evidence type="ECO:0000256" key="8">
    <source>
        <dbReference type="SAM" id="MobiDB-lite"/>
    </source>
</evidence>
<dbReference type="InterPro" id="IPR018246">
    <property type="entry name" value="AP_endonuc_F2_Zn_BS"/>
</dbReference>
<dbReference type="PROSITE" id="PS00729">
    <property type="entry name" value="AP_NUCLEASE_F2_1"/>
    <property type="match status" value="1"/>
</dbReference>
<comment type="cofactor">
    <cofactor evidence="1">
        <name>Zn(2+)</name>
        <dbReference type="ChEBI" id="CHEBI:29105"/>
    </cofactor>
</comment>
<keyword evidence="3" id="KW-0479">Metal-binding</keyword>
<evidence type="ECO:0000256" key="1">
    <source>
        <dbReference type="ARBA" id="ARBA00001947"/>
    </source>
</evidence>
<comment type="similarity">
    <text evidence="2">Belongs to the AP endonuclease 2 family.</text>
</comment>
<dbReference type="GO" id="GO:0008081">
    <property type="term" value="F:phosphoric diester hydrolase activity"/>
    <property type="evidence" value="ECO:0007669"/>
    <property type="project" value="TreeGrafter"/>
</dbReference>
<dbReference type="SUPFAM" id="SSF51658">
    <property type="entry name" value="Xylose isomerase-like"/>
    <property type="match status" value="1"/>
</dbReference>
<dbReference type="HAMAP" id="MF_00152">
    <property type="entry name" value="Nfo"/>
    <property type="match status" value="1"/>
</dbReference>
<feature type="domain" description="Xylose isomerase-like TIM barrel" evidence="9">
    <location>
        <begin position="154"/>
        <end position="400"/>
    </location>
</feature>
<evidence type="ECO:0000256" key="2">
    <source>
        <dbReference type="ARBA" id="ARBA00005340"/>
    </source>
</evidence>
<dbReference type="CDD" id="cd00019">
    <property type="entry name" value="AP2Ec"/>
    <property type="match status" value="1"/>
</dbReference>
<evidence type="ECO:0000256" key="7">
    <source>
        <dbReference type="ARBA" id="ARBA00023204"/>
    </source>
</evidence>
<evidence type="ECO:0000259" key="9">
    <source>
        <dbReference type="Pfam" id="PF01261"/>
    </source>
</evidence>
<gene>
    <name evidence="10" type="ORF">PFISCL1PPCAC_5782</name>
</gene>
<dbReference type="InterPro" id="IPR036237">
    <property type="entry name" value="Xyl_isomerase-like_sf"/>
</dbReference>
<dbReference type="GO" id="GO:0005739">
    <property type="term" value="C:mitochondrion"/>
    <property type="evidence" value="ECO:0007669"/>
    <property type="project" value="TreeGrafter"/>
</dbReference>
<protein>
    <recommendedName>
        <fullName evidence="9">Xylose isomerase-like TIM barrel domain-containing protein</fullName>
    </recommendedName>
</protein>
<dbReference type="GO" id="GO:0005634">
    <property type="term" value="C:nucleus"/>
    <property type="evidence" value="ECO:0007669"/>
    <property type="project" value="TreeGrafter"/>
</dbReference>
<reference evidence="10" key="1">
    <citation type="submission" date="2023-10" db="EMBL/GenBank/DDBJ databases">
        <title>Genome assembly of Pristionchus species.</title>
        <authorList>
            <person name="Yoshida K."/>
            <person name="Sommer R.J."/>
        </authorList>
    </citation>
    <scope>NUCLEOTIDE SEQUENCE</scope>
    <source>
        <strain evidence="10">RS5133</strain>
    </source>
</reference>
<dbReference type="EMBL" id="BTSY01000002">
    <property type="protein sequence ID" value="GMT14485.1"/>
    <property type="molecule type" value="Genomic_DNA"/>
</dbReference>
<feature type="region of interest" description="Disordered" evidence="8">
    <location>
        <begin position="105"/>
        <end position="126"/>
    </location>
</feature>
<sequence>FLRLQKMSGRVTRSRVKNEKIKEEMETDETTVVSMKRIVGESKDEVKEKIAVKKKRETKDVKVETEDENKIEVTTIDKKKKGSGKIVKKESEEGEETEIKMKRTKKISGGETEEQRELRESVGRKVKEASIGTNKRLGMHASAAGSVVNSIFDALSIGCTAFALFVRNQRQWNAKPMEESVVQKWKDTIENTSFPIEMILPHGSYLINPGSPDAEKLQKSRDAMLDECTRVERLGITMYNFHPGSSTGVVSREDCIRTVAETIDYVLERTEKISLVVETMAGQGHTVGGTFEEVRSILDHVKGNSKRVGVCIDTCHIFAAGYDIRTKGTYDKTMEDFGRIVGFDRLMGVHLNDSKSELGCKLDRHERIGKGEIGVDTFRFIMNDPRFDNIPLILETPEGDYHNEMMLLYGLEEK</sequence>
<dbReference type="PROSITE" id="PS00731">
    <property type="entry name" value="AP_NUCLEASE_F2_3"/>
    <property type="match status" value="1"/>
</dbReference>
<evidence type="ECO:0000256" key="5">
    <source>
        <dbReference type="ARBA" id="ARBA00022801"/>
    </source>
</evidence>
<keyword evidence="4" id="KW-0227">DNA damage</keyword>
<dbReference type="GO" id="GO:0003677">
    <property type="term" value="F:DNA binding"/>
    <property type="evidence" value="ECO:0007669"/>
    <property type="project" value="InterPro"/>
</dbReference>
<dbReference type="PANTHER" id="PTHR21445">
    <property type="entry name" value="ENDONUCLEASE IV ENDODEOXYRIBONUCLEASE IV"/>
    <property type="match status" value="1"/>
</dbReference>
<dbReference type="InterPro" id="IPR001719">
    <property type="entry name" value="AP_endonuc_2"/>
</dbReference>
<dbReference type="GO" id="GO:0006284">
    <property type="term" value="P:base-excision repair"/>
    <property type="evidence" value="ECO:0007669"/>
    <property type="project" value="TreeGrafter"/>
</dbReference>
<evidence type="ECO:0000256" key="4">
    <source>
        <dbReference type="ARBA" id="ARBA00022763"/>
    </source>
</evidence>
<keyword evidence="11" id="KW-1185">Reference proteome</keyword>
<keyword evidence="7" id="KW-0234">DNA repair</keyword>
<proteinExistence type="inferred from homology"/>
<name>A0AAV5V7G5_9BILA</name>
<dbReference type="NCBIfam" id="TIGR00587">
    <property type="entry name" value="nfo"/>
    <property type="match status" value="1"/>
</dbReference>
<dbReference type="GO" id="GO:0003906">
    <property type="term" value="F:DNA-(apurinic or apyrimidinic site) endonuclease activity"/>
    <property type="evidence" value="ECO:0007669"/>
    <property type="project" value="TreeGrafter"/>
</dbReference>
<dbReference type="PANTHER" id="PTHR21445:SF0">
    <property type="entry name" value="APURINIC-APYRIMIDINIC ENDONUCLEASE"/>
    <property type="match status" value="1"/>
</dbReference>
<dbReference type="PROSITE" id="PS00730">
    <property type="entry name" value="AP_NUCLEASE_F2_2"/>
    <property type="match status" value="1"/>
</dbReference>
<evidence type="ECO:0000256" key="6">
    <source>
        <dbReference type="ARBA" id="ARBA00022833"/>
    </source>
</evidence>
<dbReference type="Gene3D" id="3.20.20.150">
    <property type="entry name" value="Divalent-metal-dependent TIM barrel enzymes"/>
    <property type="match status" value="1"/>
</dbReference>
<keyword evidence="5" id="KW-0378">Hydrolase</keyword>
<feature type="compositionally biased region" description="Basic and acidic residues" evidence="8">
    <location>
        <begin position="113"/>
        <end position="126"/>
    </location>
</feature>
<comment type="caution">
    <text evidence="10">The sequence shown here is derived from an EMBL/GenBank/DDBJ whole genome shotgun (WGS) entry which is preliminary data.</text>
</comment>
<keyword evidence="6" id="KW-0862">Zinc</keyword>
<accession>A0AAV5V7G5</accession>
<dbReference type="Proteomes" id="UP001432322">
    <property type="component" value="Unassembled WGS sequence"/>
</dbReference>
<organism evidence="10 11">
    <name type="scientific">Pristionchus fissidentatus</name>
    <dbReference type="NCBI Taxonomy" id="1538716"/>
    <lineage>
        <taxon>Eukaryota</taxon>
        <taxon>Metazoa</taxon>
        <taxon>Ecdysozoa</taxon>
        <taxon>Nematoda</taxon>
        <taxon>Chromadorea</taxon>
        <taxon>Rhabditida</taxon>
        <taxon>Rhabditina</taxon>
        <taxon>Diplogasteromorpha</taxon>
        <taxon>Diplogasteroidea</taxon>
        <taxon>Neodiplogasteridae</taxon>
        <taxon>Pristionchus</taxon>
    </lineage>
</organism>
<dbReference type="PROSITE" id="PS51432">
    <property type="entry name" value="AP_NUCLEASE_F2_4"/>
    <property type="match status" value="1"/>
</dbReference>
<dbReference type="NCBIfam" id="NF002199">
    <property type="entry name" value="PRK01060.1-4"/>
    <property type="match status" value="1"/>
</dbReference>
<feature type="non-terminal residue" evidence="10">
    <location>
        <position position="1"/>
    </location>
</feature>
<dbReference type="SMART" id="SM00518">
    <property type="entry name" value="AP2Ec"/>
    <property type="match status" value="1"/>
</dbReference>
<dbReference type="FunFam" id="3.20.20.150:FF:000001">
    <property type="entry name" value="Probable endonuclease 4"/>
    <property type="match status" value="1"/>
</dbReference>
<dbReference type="AlphaFoldDB" id="A0AAV5V7G5"/>
<dbReference type="InterPro" id="IPR013022">
    <property type="entry name" value="Xyl_isomerase-like_TIM-brl"/>
</dbReference>
<evidence type="ECO:0000313" key="11">
    <source>
        <dbReference type="Proteomes" id="UP001432322"/>
    </source>
</evidence>
<dbReference type="Pfam" id="PF01261">
    <property type="entry name" value="AP_endonuc_2"/>
    <property type="match status" value="1"/>
</dbReference>